<proteinExistence type="predicted"/>
<dbReference type="PANTHER" id="PTHR43032">
    <property type="entry name" value="PROTEIN-METHIONINE-SULFOXIDE REDUCTASE"/>
    <property type="match status" value="1"/>
</dbReference>
<feature type="domain" description="Oxidoreductase molybdopterin-binding" evidence="1">
    <location>
        <begin position="37"/>
        <end position="183"/>
    </location>
</feature>
<dbReference type="AlphaFoldDB" id="F6DHG0"/>
<sequence>MTWPAFSLGVWGYPEGMDPRVPPGQFVTERFPILTYGETPRIAKEAWRLEVTGLVETPLVLTYEDLLARPQVELTRDFHCVTRWSRLDVTWKGVRTRDLLEEARPRPEAVAALVESYGGYTTNLLLEDLLREDVLLAHTLFGKPLPPERGGPVRFLVPHLYAWKSAKWVRRIVLLDHLELGFWERLGYHWRGDPWKEERFQEGPVPAHRIRFAARNKPER</sequence>
<dbReference type="InterPro" id="IPR000572">
    <property type="entry name" value="OxRdtase_Mopterin-bd_dom"/>
</dbReference>
<dbReference type="InterPro" id="IPR036374">
    <property type="entry name" value="OxRdtase_Mopterin-bd_sf"/>
</dbReference>
<evidence type="ECO:0000313" key="2">
    <source>
        <dbReference type="EMBL" id="AEG32484.1"/>
    </source>
</evidence>
<name>F6DHG0_THETG</name>
<organism evidence="2 3">
    <name type="scientific">Thermus thermophilus (strain SG0.5JP17-16)</name>
    <dbReference type="NCBI Taxonomy" id="762633"/>
    <lineage>
        <taxon>Bacteria</taxon>
        <taxon>Thermotogati</taxon>
        <taxon>Deinococcota</taxon>
        <taxon>Deinococci</taxon>
        <taxon>Thermales</taxon>
        <taxon>Thermaceae</taxon>
        <taxon>Thermus</taxon>
    </lineage>
</organism>
<reference evidence="2" key="1">
    <citation type="submission" date="2011-05" db="EMBL/GenBank/DDBJ databases">
        <title>Complete sequence of chromosome of Thermus thermophilus SG0.5JP17-16.</title>
        <authorList>
            <consortium name="US DOE Joint Genome Institute"/>
            <person name="Lucas S."/>
            <person name="Han J."/>
            <person name="Lapidus A."/>
            <person name="Cheng J.-F."/>
            <person name="Goodwin L."/>
            <person name="Pitluck S."/>
            <person name="Peters L."/>
            <person name="Mikhailova N."/>
            <person name="Teshima H."/>
            <person name="Han C."/>
            <person name="Tapia R."/>
            <person name="Land M."/>
            <person name="Hauser L."/>
            <person name="Kyrpides N."/>
            <person name="Ivanova N."/>
            <person name="Pagani I."/>
            <person name="Allgaier M."/>
            <person name="Hugenholtz P."/>
            <person name="Singer S."/>
            <person name="Gladden J."/>
            <person name="Woyke T."/>
        </authorList>
    </citation>
    <scope>NUCLEOTIDE SEQUENCE</scope>
    <source>
        <strain evidence="2">SG0.5JP17-16</strain>
    </source>
</reference>
<dbReference type="SUPFAM" id="SSF56524">
    <property type="entry name" value="Oxidoreductase molybdopterin-binding domain"/>
    <property type="match status" value="1"/>
</dbReference>
<dbReference type="EMBL" id="CP002777">
    <property type="protein sequence ID" value="AEG32484.1"/>
    <property type="molecule type" value="Genomic_DNA"/>
</dbReference>
<evidence type="ECO:0000313" key="3">
    <source>
        <dbReference type="Proteomes" id="UP000009233"/>
    </source>
</evidence>
<protein>
    <submittedName>
        <fullName evidence="2">Oxidoreductase molybdopterin binding protein</fullName>
    </submittedName>
</protein>
<dbReference type="Pfam" id="PF00174">
    <property type="entry name" value="Oxidored_molyb"/>
    <property type="match status" value="1"/>
</dbReference>
<evidence type="ECO:0000259" key="1">
    <source>
        <dbReference type="Pfam" id="PF00174"/>
    </source>
</evidence>
<dbReference type="CDD" id="cd02109">
    <property type="entry name" value="arch_bact_SO_family_Moco"/>
    <property type="match status" value="1"/>
</dbReference>
<gene>
    <name evidence="2" type="ordered locus">Ththe16_0044</name>
</gene>
<dbReference type="Gene3D" id="3.90.420.10">
    <property type="entry name" value="Oxidoreductase, molybdopterin-binding domain"/>
    <property type="match status" value="1"/>
</dbReference>
<dbReference type="HOGENOM" id="CLU_094953_0_0_0"/>
<dbReference type="PATRIC" id="fig|762633.3.peg.44"/>
<dbReference type="RefSeq" id="WP_014509707.1">
    <property type="nucleotide sequence ID" value="NC_017272.1"/>
</dbReference>
<dbReference type="Proteomes" id="UP000009233">
    <property type="component" value="Chromosome"/>
</dbReference>
<dbReference type="KEGG" id="tts:Ththe16_0044"/>
<accession>F6DHG0</accession>
<dbReference type="PANTHER" id="PTHR43032:SF4">
    <property type="entry name" value="OXIDOREDUCTASE MOLYBDOPTERIN-BINDING DOMAIN-CONTAINING PROTEIN"/>
    <property type="match status" value="1"/>
</dbReference>